<evidence type="ECO:0000313" key="2">
    <source>
        <dbReference type="EMBL" id="EAS49453.1"/>
    </source>
</evidence>
<dbReference type="InterPro" id="IPR036856">
    <property type="entry name" value="Ald_Oxase/Xan_DH_a/b_sf"/>
</dbReference>
<protein>
    <submittedName>
        <fullName evidence="2">Putative aldehyde oxidase and xanthine dehydrogenase</fullName>
    </submittedName>
</protein>
<dbReference type="InterPro" id="IPR016208">
    <property type="entry name" value="Ald_Oxase/xanthine_DH-like"/>
</dbReference>
<dbReference type="InterPro" id="IPR037165">
    <property type="entry name" value="AldOxase/xan_DH_Mopterin-bd_sf"/>
</dbReference>
<feature type="domain" description="Aldehyde oxidase/xanthine dehydrogenase a/b hammerhead" evidence="1">
    <location>
        <begin position="38"/>
        <end position="144"/>
    </location>
</feature>
<accession>Q1YFX2</accession>
<comment type="caution">
    <text evidence="2">The sequence shown here is derived from an EMBL/GenBank/DDBJ whole genome shotgun (WGS) entry which is preliminary data.</text>
</comment>
<proteinExistence type="predicted"/>
<dbReference type="AlphaFoldDB" id="Q1YFX2"/>
<dbReference type="HOGENOM" id="CLU_001681_2_2_5"/>
<keyword evidence="3" id="KW-1185">Reference proteome</keyword>
<reference evidence="2 3" key="1">
    <citation type="journal article" date="2008" name="Appl. Environ. Microbiol.">
        <title>Genomic insights into Mn(II) oxidation by the marine alphaproteobacterium Aurantimonas sp. strain SI85-9A1.</title>
        <authorList>
            <person name="Dick G.J."/>
            <person name="Podell S."/>
            <person name="Johnson H.A."/>
            <person name="Rivera-Espinoza Y."/>
            <person name="Bernier-Latmani R."/>
            <person name="McCarthy J.K."/>
            <person name="Torpey J.W."/>
            <person name="Clement B.G."/>
            <person name="Gaasterland T."/>
            <person name="Tebo B.M."/>
        </authorList>
    </citation>
    <scope>NUCLEOTIDE SEQUENCE [LARGE SCALE GENOMIC DNA]</scope>
    <source>
        <strain evidence="2 3">SI85-9A1</strain>
    </source>
</reference>
<dbReference type="RefSeq" id="WP_009210873.1">
    <property type="nucleotide sequence ID" value="NZ_BBWP01000010.1"/>
</dbReference>
<dbReference type="Gene3D" id="3.90.1170.50">
    <property type="entry name" value="Aldehyde oxidase/xanthine dehydrogenase, a/b hammerhead"/>
    <property type="match status" value="1"/>
</dbReference>
<dbReference type="InterPro" id="IPR008274">
    <property type="entry name" value="AldOxase/xan_DH_MoCoBD1"/>
</dbReference>
<dbReference type="Pfam" id="PF02738">
    <property type="entry name" value="MoCoBD_1"/>
    <property type="match status" value="1"/>
</dbReference>
<sequence length="745" mass="79060">MMNTHVMDKEIGETRLDRETQGVIGKPVDRYEGPLKVSGKATYAYEYLADDKNVAYGFLVTASIGKGKIVKVDGSKALSAPGVLAVVDGDKILRASSQPMAPAAQTIDGEVFHYGQPVAVVVATSFEAARHGAKLVQVEYAPASGGRYSLEQVKDQGRASDQGVMPADTERGDFETAFAKAEIQFDQTYTTPSHHSSAMEPHASVAKWDGDKLTVWSSCQLLETNVQQIANGVGVPVENVRLLSPYIGGGFGSKLGIGPDAVLSALAARAAGRPVKLALSRPHVFQTTSRRSETIQRIRIGTTRDGHITAFAHETFAANSPGNGFFEPAGVSSVFLYAGKDRKVTHRLSETDVLMTSAVRAPGEAVGMLALENAMDEMAEKLGLDPVEFRKLNEPEVAPQDDLPFSSRKLVECYEEGAHRFGWDKRPAKPGSVCEGEWLIGYGMASASRANSLMKSSAEVEMTPDGRAVVRTAMTDIGTGTYTILQQIAGEMLGLPLDRIDVELGDTSLPSSSGSGGSWGANSAGSSVYVACEALIGEIAQRLGVEPDGLTLKDGHAIANNRQVPFTEILDGKSLMKLGTIKPGETSQNYNQASYGAHFCEVAVNAVTGETRVRRLLTVAAAGRILNEKTATSQCYGGQIWGIGSALTEELVTDERTGLLVNHDLAEYHVPVNADVPQLDVVLLPERDPHASPLAGKGIGELALAGVGAAVTNAIYNACGARVRDYPMTLDKVLAGMSPEIDAAA</sequence>
<dbReference type="SUPFAM" id="SSF54665">
    <property type="entry name" value="CO dehydrogenase molybdoprotein N-domain-like"/>
    <property type="match status" value="1"/>
</dbReference>
<dbReference type="BioCyc" id="AURANTIMONAS:SI859A1_03056-MONOMER"/>
<dbReference type="Proteomes" id="UP000000321">
    <property type="component" value="Unassembled WGS sequence"/>
</dbReference>
<organism evidence="2 3">
    <name type="scientific">Aurantimonas manganoxydans (strain ATCC BAA-1229 / DSM 21871 / SI85-9A1)</name>
    <dbReference type="NCBI Taxonomy" id="287752"/>
    <lineage>
        <taxon>Bacteria</taxon>
        <taxon>Pseudomonadati</taxon>
        <taxon>Pseudomonadota</taxon>
        <taxon>Alphaproteobacteria</taxon>
        <taxon>Hyphomicrobiales</taxon>
        <taxon>Aurantimonadaceae</taxon>
        <taxon>Aurantimonas</taxon>
    </lineage>
</organism>
<dbReference type="GO" id="GO:0005506">
    <property type="term" value="F:iron ion binding"/>
    <property type="evidence" value="ECO:0007669"/>
    <property type="project" value="InterPro"/>
</dbReference>
<dbReference type="SMART" id="SM01008">
    <property type="entry name" value="Ald_Xan_dh_C"/>
    <property type="match status" value="1"/>
</dbReference>
<dbReference type="InterPro" id="IPR000674">
    <property type="entry name" value="Ald_Oxase/Xan_DH_a/b"/>
</dbReference>
<dbReference type="PANTHER" id="PTHR11908">
    <property type="entry name" value="XANTHINE DEHYDROGENASE"/>
    <property type="match status" value="1"/>
</dbReference>
<dbReference type="Gene3D" id="3.30.365.10">
    <property type="entry name" value="Aldehyde oxidase/xanthine dehydrogenase, molybdopterin binding domain"/>
    <property type="match status" value="4"/>
</dbReference>
<gene>
    <name evidence="2" type="ORF">SI859A1_03056</name>
</gene>
<evidence type="ECO:0000313" key="3">
    <source>
        <dbReference type="Proteomes" id="UP000000321"/>
    </source>
</evidence>
<evidence type="ECO:0000259" key="1">
    <source>
        <dbReference type="SMART" id="SM01008"/>
    </source>
</evidence>
<dbReference type="GO" id="GO:0016491">
    <property type="term" value="F:oxidoreductase activity"/>
    <property type="evidence" value="ECO:0007669"/>
    <property type="project" value="InterPro"/>
</dbReference>
<dbReference type="Pfam" id="PF20256">
    <property type="entry name" value="MoCoBD_2"/>
    <property type="match status" value="1"/>
</dbReference>
<dbReference type="SUPFAM" id="SSF56003">
    <property type="entry name" value="Molybdenum cofactor-binding domain"/>
    <property type="match status" value="1"/>
</dbReference>
<name>Q1YFX2_AURMS</name>
<dbReference type="InterPro" id="IPR046867">
    <property type="entry name" value="AldOxase/xan_DH_MoCoBD2"/>
</dbReference>
<dbReference type="PANTHER" id="PTHR11908:SF123">
    <property type="entry name" value="ALDEHYDE OXIDOREDUCTASE MOLYBDENUM-BINDING SUBUNIT PAOC"/>
    <property type="match status" value="1"/>
</dbReference>
<dbReference type="EMBL" id="AAPJ01000005">
    <property type="protein sequence ID" value="EAS49453.1"/>
    <property type="molecule type" value="Genomic_DNA"/>
</dbReference>
<dbReference type="Pfam" id="PF01315">
    <property type="entry name" value="Ald_Xan_dh_C"/>
    <property type="match status" value="1"/>
</dbReference>